<evidence type="ECO:0000259" key="6">
    <source>
        <dbReference type="PROSITE" id="PS51999"/>
    </source>
</evidence>
<dbReference type="PROSITE" id="PS51999">
    <property type="entry name" value="ZF_GRF"/>
    <property type="match status" value="1"/>
</dbReference>
<protein>
    <recommendedName>
        <fullName evidence="6">GRF-type domain-containing protein</fullName>
    </recommendedName>
</protein>
<dbReference type="EMBL" id="LR862149">
    <property type="protein sequence ID" value="CAD1831972.1"/>
    <property type="molecule type" value="Genomic_DNA"/>
</dbReference>
<gene>
    <name evidence="7" type="ORF">CB5_LOCUS15183</name>
</gene>
<keyword evidence="2 4" id="KW-0863">Zinc-finger</keyword>
<sequence length="135" mass="15600">MNRRKSMGYIQSHVILCYCGNEAVVKISRTSANPGRPFYSCSKYNKKTSGNYCQFFRWCDSDLNISEKGYSEVTSEGSTSTGIQTDDSLNNINFLAIRDELKELKIKTERRIFKIKLYLVVLFVFVAMMYVKILM</sequence>
<dbReference type="AlphaFoldDB" id="A0A6V7PM56"/>
<accession>A0A6V7PM56</accession>
<evidence type="ECO:0000256" key="5">
    <source>
        <dbReference type="SAM" id="Phobius"/>
    </source>
</evidence>
<name>A0A6V7PM56_ANACO</name>
<organism evidence="7">
    <name type="scientific">Ananas comosus var. bracteatus</name>
    <name type="common">red pineapple</name>
    <dbReference type="NCBI Taxonomy" id="296719"/>
    <lineage>
        <taxon>Eukaryota</taxon>
        <taxon>Viridiplantae</taxon>
        <taxon>Streptophyta</taxon>
        <taxon>Embryophyta</taxon>
        <taxon>Tracheophyta</taxon>
        <taxon>Spermatophyta</taxon>
        <taxon>Magnoliopsida</taxon>
        <taxon>Liliopsida</taxon>
        <taxon>Poales</taxon>
        <taxon>Bromeliaceae</taxon>
        <taxon>Bromelioideae</taxon>
        <taxon>Ananas</taxon>
    </lineage>
</organism>
<dbReference type="Pfam" id="PF06839">
    <property type="entry name" value="Zn_ribbon_GRF"/>
    <property type="match status" value="1"/>
</dbReference>
<evidence type="ECO:0000256" key="2">
    <source>
        <dbReference type="ARBA" id="ARBA00022771"/>
    </source>
</evidence>
<keyword evidence="5" id="KW-1133">Transmembrane helix</keyword>
<keyword evidence="1" id="KW-0479">Metal-binding</keyword>
<evidence type="ECO:0000256" key="4">
    <source>
        <dbReference type="PROSITE-ProRule" id="PRU01343"/>
    </source>
</evidence>
<evidence type="ECO:0000256" key="3">
    <source>
        <dbReference type="ARBA" id="ARBA00022833"/>
    </source>
</evidence>
<keyword evidence="5" id="KW-0472">Membrane</keyword>
<feature type="domain" description="GRF-type" evidence="6">
    <location>
        <begin position="17"/>
        <end position="62"/>
    </location>
</feature>
<keyword evidence="5" id="KW-0812">Transmembrane</keyword>
<dbReference type="GO" id="GO:0008270">
    <property type="term" value="F:zinc ion binding"/>
    <property type="evidence" value="ECO:0007669"/>
    <property type="project" value="UniProtKB-KW"/>
</dbReference>
<dbReference type="PANTHER" id="PTHR33248">
    <property type="entry name" value="ZINC ION-BINDING PROTEIN"/>
    <property type="match status" value="1"/>
</dbReference>
<keyword evidence="3" id="KW-0862">Zinc</keyword>
<dbReference type="InterPro" id="IPR010666">
    <property type="entry name" value="Znf_GRF"/>
</dbReference>
<evidence type="ECO:0000313" key="7">
    <source>
        <dbReference type="EMBL" id="CAD1831972.1"/>
    </source>
</evidence>
<proteinExistence type="predicted"/>
<reference evidence="7" key="1">
    <citation type="submission" date="2020-07" db="EMBL/GenBank/DDBJ databases">
        <authorList>
            <person name="Lin J."/>
        </authorList>
    </citation>
    <scope>NUCLEOTIDE SEQUENCE</scope>
</reference>
<feature type="transmembrane region" description="Helical" evidence="5">
    <location>
        <begin position="115"/>
        <end position="133"/>
    </location>
</feature>
<evidence type="ECO:0000256" key="1">
    <source>
        <dbReference type="ARBA" id="ARBA00022723"/>
    </source>
</evidence>